<protein>
    <submittedName>
        <fullName evidence="1">DUF1413 domain-containing protein</fullName>
    </submittedName>
</protein>
<dbReference type="EMBL" id="PZEV01000038">
    <property type="protein sequence ID" value="PTI50100.1"/>
    <property type="molecule type" value="Genomic_DNA"/>
</dbReference>
<organism evidence="1 2">
    <name type="scientific">Staphylococcus warneri</name>
    <dbReference type="NCBI Taxonomy" id="1292"/>
    <lineage>
        <taxon>Bacteria</taxon>
        <taxon>Bacillati</taxon>
        <taxon>Bacillota</taxon>
        <taxon>Bacilli</taxon>
        <taxon>Bacillales</taxon>
        <taxon>Staphylococcaceae</taxon>
        <taxon>Staphylococcus</taxon>
    </lineage>
</organism>
<evidence type="ECO:0000313" key="2">
    <source>
        <dbReference type="Proteomes" id="UP000240717"/>
    </source>
</evidence>
<accession>A0A2T4PYI8</accession>
<dbReference type="Pfam" id="PF07205">
    <property type="entry name" value="DUF1413"/>
    <property type="match status" value="1"/>
</dbReference>
<comment type="caution">
    <text evidence="1">The sequence shown here is derived from an EMBL/GenBank/DDBJ whole genome shotgun (WGS) entry which is preliminary data.</text>
</comment>
<reference evidence="1 2" key="1">
    <citation type="journal article" date="2016" name="Front. Microbiol.">
        <title>Comprehensive Phylogenetic Analysis of Bovine Non-aureus Staphylococci Species Based on Whole-Genome Sequencing.</title>
        <authorList>
            <person name="Naushad S."/>
            <person name="Barkema H.W."/>
            <person name="Luby C."/>
            <person name="Condas L.A."/>
            <person name="Nobrega D.B."/>
            <person name="Carson D.A."/>
            <person name="De Buck J."/>
        </authorList>
    </citation>
    <scope>NUCLEOTIDE SEQUENCE [LARGE SCALE GENOMIC DNA]</scope>
    <source>
        <strain evidence="1 2">SNUC 2993</strain>
    </source>
</reference>
<dbReference type="RefSeq" id="WP_002450407.1">
    <property type="nucleotide sequence ID" value="NZ_CP054017.1"/>
</dbReference>
<dbReference type="AlphaFoldDB" id="A0A2T4PYI8"/>
<gene>
    <name evidence="1" type="ORF">BU085_10115</name>
</gene>
<sequence length="95" mass="11558">MTFHDRILKLREHNHRTAFEFRFEDLFTKEEWLEMSIADQKAAEKQFQRDINQMSDVRMPFASVDKAKNKMFNLIYAYNGIKKNFKVVEDQQHSR</sequence>
<name>A0A2T4PYI8_STAWA</name>
<proteinExistence type="predicted"/>
<evidence type="ECO:0000313" key="1">
    <source>
        <dbReference type="EMBL" id="PTI50100.1"/>
    </source>
</evidence>
<dbReference type="InterPro" id="IPR010813">
    <property type="entry name" value="DUF1413"/>
</dbReference>
<dbReference type="Proteomes" id="UP000240717">
    <property type="component" value="Unassembled WGS sequence"/>
</dbReference>